<dbReference type="Proteomes" id="UP000290900">
    <property type="component" value="Unassembled WGS sequence"/>
</dbReference>
<dbReference type="PANTHER" id="PTHR13561">
    <property type="entry name" value="DNA REPLICATION REGULATOR DPB11-RELATED"/>
    <property type="match status" value="1"/>
</dbReference>
<dbReference type="FunCoup" id="A0A448YMD8">
    <property type="interactions" value="36"/>
</dbReference>
<evidence type="ECO:0000259" key="3">
    <source>
        <dbReference type="PROSITE" id="PS50172"/>
    </source>
</evidence>
<proteinExistence type="predicted"/>
<evidence type="ECO:0000256" key="2">
    <source>
        <dbReference type="SAM" id="MobiDB-lite"/>
    </source>
</evidence>
<dbReference type="CDD" id="cd00027">
    <property type="entry name" value="BRCT"/>
    <property type="match status" value="1"/>
</dbReference>
<gene>
    <name evidence="4" type="ORF">BRENAR_LOCUS2755</name>
</gene>
<dbReference type="EMBL" id="CAACVR010000016">
    <property type="protein sequence ID" value="VEU22023.1"/>
    <property type="molecule type" value="Genomic_DNA"/>
</dbReference>
<dbReference type="GO" id="GO:0006270">
    <property type="term" value="P:DNA replication initiation"/>
    <property type="evidence" value="ECO:0007669"/>
    <property type="project" value="TreeGrafter"/>
</dbReference>
<feature type="region of interest" description="Disordered" evidence="2">
    <location>
        <begin position="533"/>
        <end position="553"/>
    </location>
</feature>
<name>A0A448YMD8_BRENA</name>
<keyword evidence="1" id="KW-0677">Repeat</keyword>
<evidence type="ECO:0000313" key="4">
    <source>
        <dbReference type="EMBL" id="VEU22023.1"/>
    </source>
</evidence>
<dbReference type="GO" id="GO:0033314">
    <property type="term" value="P:mitotic DNA replication checkpoint signaling"/>
    <property type="evidence" value="ECO:0007669"/>
    <property type="project" value="TreeGrafter"/>
</dbReference>
<dbReference type="PANTHER" id="PTHR13561:SF20">
    <property type="entry name" value="DNA TOPOISOMERASE 2-BINDING PROTEIN 1"/>
    <property type="match status" value="1"/>
</dbReference>
<accession>A0A448YMD8</accession>
<dbReference type="InterPro" id="IPR001357">
    <property type="entry name" value="BRCT_dom"/>
</dbReference>
<evidence type="ECO:0000313" key="5">
    <source>
        <dbReference type="Proteomes" id="UP000290900"/>
    </source>
</evidence>
<feature type="region of interest" description="Disordered" evidence="2">
    <location>
        <begin position="453"/>
        <end position="490"/>
    </location>
</feature>
<reference evidence="4 5" key="1">
    <citation type="submission" date="2018-12" db="EMBL/GenBank/DDBJ databases">
        <authorList>
            <person name="Tiukova I."/>
            <person name="Dainat J."/>
        </authorList>
    </citation>
    <scope>NUCLEOTIDE SEQUENCE [LARGE SCALE GENOMIC DNA]</scope>
</reference>
<feature type="domain" description="BRCT" evidence="3">
    <location>
        <begin position="1"/>
        <end position="51"/>
    </location>
</feature>
<dbReference type="GO" id="GO:0007095">
    <property type="term" value="P:mitotic G2 DNA damage checkpoint signaling"/>
    <property type="evidence" value="ECO:0007669"/>
    <property type="project" value="TreeGrafter"/>
</dbReference>
<sequence>MGGIFLDDLMADVNVLIVGDYDTEKYKFCAKRRHDIKFIKADAIYSIYSEWREGREFDSSVIDQHLCSVFEGLSICLSRISNADDDIYNKNYISTLIKEFKGTPTDSLLMSTSFVITTEQRGKRFEKALEWGIPVVHPKWVLDSAMRGAIMEHKYYDIGKVSEDEMGKDACLIWDQLADRKEDLYSLDNRLYQESKKIPGGRASHGKNVLNNDLFSGLCFLTYGFAESQMEKLSEVIKEKGGEIVQDYDSSVTHLLIPSTMAFRSVPGRFKDLIETKDLAIVNEWLLDRSLFYKQLKFDSWSIPRNYCNLDFGLRISVSGFSGVELLHITKLIDLLGCQFIETFQKDCDFLLVNLSTIGLNRSNSPKLFNYKYSDILSSRAPVNTSNKSTKDKINAAKKWDIPVLSLAYIWQISEEGILPNIMDYEWCIFGPRSAKPAHNYMEYAREVSKGTFETPKKPVTEDNDNSLPVEVPSRLPSPRKPKNKKWPRLIGTASESQLKTASRQLPQFGETHSLLRTRRAKKIGSILDEEDRIPEIGYDVQERRHSKRRKNR</sequence>
<organism evidence="4 5">
    <name type="scientific">Brettanomyces naardenensis</name>
    <name type="common">Yeast</name>
    <dbReference type="NCBI Taxonomy" id="13370"/>
    <lineage>
        <taxon>Eukaryota</taxon>
        <taxon>Fungi</taxon>
        <taxon>Dikarya</taxon>
        <taxon>Ascomycota</taxon>
        <taxon>Saccharomycotina</taxon>
        <taxon>Pichiomycetes</taxon>
        <taxon>Pichiales</taxon>
        <taxon>Pichiaceae</taxon>
        <taxon>Brettanomyces</taxon>
    </lineage>
</organism>
<dbReference type="OrthoDB" id="251770at2759"/>
<dbReference type="Gene3D" id="3.40.50.10190">
    <property type="entry name" value="BRCT domain"/>
    <property type="match status" value="4"/>
</dbReference>
<dbReference type="STRING" id="13370.A0A448YMD8"/>
<feature type="compositionally biased region" description="Basic residues" evidence="2">
    <location>
        <begin position="478"/>
        <end position="488"/>
    </location>
</feature>
<dbReference type="SUPFAM" id="SSF52113">
    <property type="entry name" value="BRCT domain"/>
    <property type="match status" value="4"/>
</dbReference>
<keyword evidence="5" id="KW-1185">Reference proteome</keyword>
<dbReference type="AlphaFoldDB" id="A0A448YMD8"/>
<feature type="domain" description="BRCT" evidence="3">
    <location>
        <begin position="65"/>
        <end position="158"/>
    </location>
</feature>
<dbReference type="SMART" id="SM00292">
    <property type="entry name" value="BRCT"/>
    <property type="match status" value="3"/>
</dbReference>
<dbReference type="InterPro" id="IPR036420">
    <property type="entry name" value="BRCT_dom_sf"/>
</dbReference>
<dbReference type="Pfam" id="PF00533">
    <property type="entry name" value="BRCT"/>
    <property type="match status" value="2"/>
</dbReference>
<dbReference type="InParanoid" id="A0A448YMD8"/>
<dbReference type="PROSITE" id="PS50172">
    <property type="entry name" value="BRCT"/>
    <property type="match status" value="3"/>
</dbReference>
<feature type="domain" description="BRCT" evidence="3">
    <location>
        <begin position="210"/>
        <end position="303"/>
    </location>
</feature>
<evidence type="ECO:0000256" key="1">
    <source>
        <dbReference type="ARBA" id="ARBA00022737"/>
    </source>
</evidence>
<protein>
    <submittedName>
        <fullName evidence="4">DEKNAAC103020</fullName>
    </submittedName>
</protein>